<evidence type="ECO:0000313" key="4">
    <source>
        <dbReference type="Proteomes" id="UP000269412"/>
    </source>
</evidence>
<evidence type="ECO:0000256" key="1">
    <source>
        <dbReference type="SAM" id="Phobius"/>
    </source>
</evidence>
<dbReference type="InterPro" id="IPR002509">
    <property type="entry name" value="NODB_dom"/>
</dbReference>
<feature type="transmembrane region" description="Helical" evidence="1">
    <location>
        <begin position="31"/>
        <end position="54"/>
    </location>
</feature>
<proteinExistence type="predicted"/>
<evidence type="ECO:0000259" key="2">
    <source>
        <dbReference type="PROSITE" id="PS51677"/>
    </source>
</evidence>
<dbReference type="GO" id="GO:0005975">
    <property type="term" value="P:carbohydrate metabolic process"/>
    <property type="evidence" value="ECO:0007669"/>
    <property type="project" value="InterPro"/>
</dbReference>
<dbReference type="PANTHER" id="PTHR10587">
    <property type="entry name" value="GLYCOSYL TRANSFERASE-RELATED"/>
    <property type="match status" value="1"/>
</dbReference>
<keyword evidence="1" id="KW-1133">Transmembrane helix</keyword>
<organism evidence="3 4">
    <name type="scientific">Maribacter vaceletii</name>
    <dbReference type="NCBI Taxonomy" id="1206816"/>
    <lineage>
        <taxon>Bacteria</taxon>
        <taxon>Pseudomonadati</taxon>
        <taxon>Bacteroidota</taxon>
        <taxon>Flavobacteriia</taxon>
        <taxon>Flavobacteriales</taxon>
        <taxon>Flavobacteriaceae</taxon>
        <taxon>Maribacter</taxon>
    </lineage>
</organism>
<feature type="domain" description="NodB homology" evidence="2">
    <location>
        <begin position="68"/>
        <end position="246"/>
    </location>
</feature>
<sequence>MLRFGTINRIVIALFCLLLITNYWLAVPVYLYGIIAFIWFTLTVFGSFFIQWNYHLTSHHKNKKIEENKVAITFDDGPHPEFTPQVLELLEKYNAKATFFCIGKEIKEHQAIVSTILEKGHTIGNHTYSHTRNFGFLSTEKVKQELEQTNALVKAIFNKSMRLYRPAFGVTNPRIKQAVQDTNLTSIGWSVRSLDTTKRSKNMVVRRITKNLKKGDIILLHDTSAKSVAVLEQLLLFLQQKKMQSIPVNELLDIVAYE</sequence>
<reference evidence="3 4" key="1">
    <citation type="submission" date="2018-10" db="EMBL/GenBank/DDBJ databases">
        <title>Genomic Encyclopedia of Archaeal and Bacterial Type Strains, Phase II (KMG-II): from individual species to whole genera.</title>
        <authorList>
            <person name="Goeker M."/>
        </authorList>
    </citation>
    <scope>NUCLEOTIDE SEQUENCE [LARGE SCALE GENOMIC DNA]</scope>
    <source>
        <strain evidence="3 4">DSM 25230</strain>
    </source>
</reference>
<dbReference type="PROSITE" id="PS51677">
    <property type="entry name" value="NODB"/>
    <property type="match status" value="1"/>
</dbReference>
<keyword evidence="1" id="KW-0472">Membrane</keyword>
<dbReference type="Pfam" id="PF01522">
    <property type="entry name" value="Polysacc_deac_1"/>
    <property type="match status" value="1"/>
</dbReference>
<feature type="transmembrane region" description="Helical" evidence="1">
    <location>
        <begin position="7"/>
        <end position="25"/>
    </location>
</feature>
<keyword evidence="4" id="KW-1185">Reference proteome</keyword>
<dbReference type="EMBL" id="RBIQ01000007">
    <property type="protein sequence ID" value="RKR14496.1"/>
    <property type="molecule type" value="Genomic_DNA"/>
</dbReference>
<name>A0A495ECE9_9FLAO</name>
<dbReference type="CDD" id="cd10917">
    <property type="entry name" value="CE4_NodB_like_6s_7s"/>
    <property type="match status" value="1"/>
</dbReference>
<dbReference type="Proteomes" id="UP000269412">
    <property type="component" value="Unassembled WGS sequence"/>
</dbReference>
<gene>
    <name evidence="3" type="ORF">CLV91_0573</name>
</gene>
<dbReference type="GO" id="GO:0016810">
    <property type="term" value="F:hydrolase activity, acting on carbon-nitrogen (but not peptide) bonds"/>
    <property type="evidence" value="ECO:0007669"/>
    <property type="project" value="InterPro"/>
</dbReference>
<accession>A0A495ECE9</accession>
<comment type="caution">
    <text evidence="3">The sequence shown here is derived from an EMBL/GenBank/DDBJ whole genome shotgun (WGS) entry which is preliminary data.</text>
</comment>
<dbReference type="SUPFAM" id="SSF88713">
    <property type="entry name" value="Glycoside hydrolase/deacetylase"/>
    <property type="match status" value="1"/>
</dbReference>
<dbReference type="OrthoDB" id="9812065at2"/>
<evidence type="ECO:0000313" key="3">
    <source>
        <dbReference type="EMBL" id="RKR14496.1"/>
    </source>
</evidence>
<dbReference type="RefSeq" id="WP_121063762.1">
    <property type="nucleotide sequence ID" value="NZ_RBIQ01000007.1"/>
</dbReference>
<dbReference type="InterPro" id="IPR011330">
    <property type="entry name" value="Glyco_hydro/deAcase_b/a-brl"/>
</dbReference>
<protein>
    <submittedName>
        <fullName evidence="3">Peptidoglycan/xylan/chitin deacetylase (PgdA/CDA1 family)</fullName>
    </submittedName>
</protein>
<dbReference type="AlphaFoldDB" id="A0A495ECE9"/>
<keyword evidence="1" id="KW-0812">Transmembrane</keyword>
<dbReference type="InterPro" id="IPR050248">
    <property type="entry name" value="Polysacc_deacetylase_ArnD"/>
</dbReference>
<dbReference type="Gene3D" id="3.20.20.370">
    <property type="entry name" value="Glycoside hydrolase/deacetylase"/>
    <property type="match status" value="1"/>
</dbReference>